<reference evidence="4" key="1">
    <citation type="submission" date="2018-02" db="EMBL/GenBank/DDBJ databases">
        <authorList>
            <person name="Cohen D.B."/>
            <person name="Kent A.D."/>
        </authorList>
    </citation>
    <scope>NUCLEOTIDE SEQUENCE</scope>
</reference>
<feature type="region of interest" description="Disordered" evidence="1">
    <location>
        <begin position="1799"/>
        <end position="1965"/>
    </location>
</feature>
<dbReference type="EMBL" id="OIVN01005446">
    <property type="protein sequence ID" value="SPD22526.1"/>
    <property type="molecule type" value="Genomic_DNA"/>
</dbReference>
<organism evidence="4">
    <name type="scientific">Fagus sylvatica</name>
    <name type="common">Beechnut</name>
    <dbReference type="NCBI Taxonomy" id="28930"/>
    <lineage>
        <taxon>Eukaryota</taxon>
        <taxon>Viridiplantae</taxon>
        <taxon>Streptophyta</taxon>
        <taxon>Embryophyta</taxon>
        <taxon>Tracheophyta</taxon>
        <taxon>Spermatophyta</taxon>
        <taxon>Magnoliopsida</taxon>
        <taxon>eudicotyledons</taxon>
        <taxon>Gunneridae</taxon>
        <taxon>Pentapetalae</taxon>
        <taxon>rosids</taxon>
        <taxon>fabids</taxon>
        <taxon>Fagales</taxon>
        <taxon>Fagaceae</taxon>
        <taxon>Fagus</taxon>
    </lineage>
</organism>
<feature type="compositionally biased region" description="Low complexity" evidence="1">
    <location>
        <begin position="1925"/>
        <end position="1951"/>
    </location>
</feature>
<feature type="compositionally biased region" description="Polar residues" evidence="1">
    <location>
        <begin position="2061"/>
        <end position="2075"/>
    </location>
</feature>
<evidence type="ECO:0000313" key="4">
    <source>
        <dbReference type="EMBL" id="SPD22526.1"/>
    </source>
</evidence>
<gene>
    <name evidence="4" type="ORF">FSB_LOCUS50408</name>
</gene>
<dbReference type="Pfam" id="PF21588">
    <property type="entry name" value="AP5B1_middle"/>
    <property type="match status" value="1"/>
</dbReference>
<dbReference type="InterPro" id="IPR038741">
    <property type="entry name" value="AP5B1"/>
</dbReference>
<dbReference type="InterPro" id="IPR048979">
    <property type="entry name" value="AP5B1_middle"/>
</dbReference>
<feature type="domain" description="AP5B1 middle" evidence="3">
    <location>
        <begin position="241"/>
        <end position="616"/>
    </location>
</feature>
<name>A0A2N9I995_FAGSY</name>
<protein>
    <submittedName>
        <fullName evidence="4">Uncharacterized protein</fullName>
    </submittedName>
</protein>
<feature type="compositionally biased region" description="Polar residues" evidence="1">
    <location>
        <begin position="1861"/>
        <end position="1875"/>
    </location>
</feature>
<dbReference type="Pfam" id="PF10536">
    <property type="entry name" value="PMD"/>
    <property type="match status" value="1"/>
</dbReference>
<feature type="region of interest" description="Disordered" evidence="1">
    <location>
        <begin position="1241"/>
        <end position="1293"/>
    </location>
</feature>
<accession>A0A2N9I995</accession>
<dbReference type="SUPFAM" id="SSF48371">
    <property type="entry name" value="ARM repeat"/>
    <property type="match status" value="1"/>
</dbReference>
<feature type="domain" description="Aminotransferase-like plant mobile" evidence="2">
    <location>
        <begin position="1449"/>
        <end position="1694"/>
    </location>
</feature>
<feature type="region of interest" description="Disordered" evidence="1">
    <location>
        <begin position="2016"/>
        <end position="2090"/>
    </location>
</feature>
<evidence type="ECO:0000256" key="1">
    <source>
        <dbReference type="SAM" id="MobiDB-lite"/>
    </source>
</evidence>
<feature type="compositionally biased region" description="Low complexity" evidence="1">
    <location>
        <begin position="2016"/>
        <end position="2025"/>
    </location>
</feature>
<feature type="compositionally biased region" description="Low complexity" evidence="1">
    <location>
        <begin position="1892"/>
        <end position="1902"/>
    </location>
</feature>
<dbReference type="GO" id="GO:0030119">
    <property type="term" value="C:AP-type membrane coat adaptor complex"/>
    <property type="evidence" value="ECO:0007669"/>
    <property type="project" value="TreeGrafter"/>
</dbReference>
<dbReference type="PANTHER" id="PTHR34033">
    <property type="entry name" value="AP-5 COMPLEX SUBUNIT BETA-1"/>
    <property type="match status" value="1"/>
</dbReference>
<evidence type="ECO:0000259" key="2">
    <source>
        <dbReference type="Pfam" id="PF10536"/>
    </source>
</evidence>
<evidence type="ECO:0000259" key="3">
    <source>
        <dbReference type="Pfam" id="PF21588"/>
    </source>
</evidence>
<proteinExistence type="predicted"/>
<dbReference type="InterPro" id="IPR016024">
    <property type="entry name" value="ARM-type_fold"/>
</dbReference>
<feature type="compositionally biased region" description="Polar residues" evidence="1">
    <location>
        <begin position="1812"/>
        <end position="1821"/>
    </location>
</feature>
<dbReference type="InterPro" id="IPR019557">
    <property type="entry name" value="AminoTfrase-like_pln_mobile"/>
</dbReference>
<dbReference type="PANTHER" id="PTHR34033:SF1">
    <property type="entry name" value="AP-5 COMPLEX SUBUNIT BETA-1"/>
    <property type="match status" value="1"/>
</dbReference>
<dbReference type="GO" id="GO:0016197">
    <property type="term" value="P:endosomal transport"/>
    <property type="evidence" value="ECO:0007669"/>
    <property type="project" value="InterPro"/>
</dbReference>
<sequence>MTEKPPLKPLSPQDWETVIEDFQHGGPRRHKWNSLYSTPSLLDLALSTILKKDFPLKLQLILFLEEFTTFQDQEQEEEEKFNFLQRLIDTVRIIIQTPIDNIHITLPLKDQILISTTSIFITTIQTPLNHFQSHIENLVELLLILINRPNHSPDRQTRGVACECLRELERSYPCLLSEIAGHLWSLCQNERTHVSQSYILLFTRVVYDIVIQKSNASILNTSLPLVPFNVPTFDFAFGLNYKELRRAMAFLLEPPHVQVLTPFGMVEFMTMIIPIAVALELQASMLKVQFFGMVYSYDPMLCHVVLMLYLRFFDAFDGQESEICRRLILVSKEAQNSLVFRLLALHWFLGLKGDDKKKKGMVETGLSLYPSVFDPLALKALKLDLLALCMESLKSESDSDMGNNSVEKLFEDGLVSVSAFKWLPPRSTETAVAFRAFHKFLISGSSHFDTDPSTTTSIMESNIFHSLKPWDLFVYVSDELLSKAPLVGRARLLQTFDENLLPKVVMDYKLASCFPVFDRIAENDTIPPSRLLELLIKFMVFLVEKHGPDTGIKSWSQGSKVLGVCRTMLMHHHSSRLFLRLSHLLAFTCLYFPDLEVRDNARIYLRMLICVPGKKLRDMLNLGEQLLGISPSPLSSSIFNIQSPRTSHNIKKSRNISSYVHLERVVPLLVKQSWSLSLSTLGVDSSKSGYLEGIRDSEPAVEEREIDGSTEIHIPETERFDQSKVPLRVMDSKISEILGTLRRYFSCIPDYRHMPGLKVGISCTLRFESEPFNREWGVDSPASGLDGVDALPAIYATVLKFSSSAPYGSLPSYHIPFLLGEPSRNEYVSRQQVPSEIVPVENSDGEEENFRAPVMVELEPREPTPGLIDVSIETNAENGQIIRAQFHSIPVGIEDMFLMATVPSDIPKEVIPGYYSELFSALWEACGTSSNTGRETFPLKGGKGVAAINGTQSVKLLEVLATSLIRATERYLAPFVVSVIGEPLVNIVKDGGIIRDIIWKDVASDSSLVDTTSVTGFDGGPLHLTYFDGEDERESVVSTGKRNMGCFHILIFLPPRFHLLFQMEGHLLSIMNEYCFTHLSLFMMLSAVALVNYSAWVADLSSGSQAMHVFIDLGSHKPIIVPPSRPNDNSSMVTKISGLTPLHQTTLLKSEQHKESSILTVKSDMMWAPAAADMQPISLSASVSDFMGPTDRLSSAIQVLAVTHFLEKQKAHLAQTSPNSSSSSFSFSFSSYSFPCSPLIASSSRRSSRGRGGTFSGEGSPSVAGKAAVSRGSRDNGDSFSSGLGSPEPLGDILGRPTIDPWYRSGERFPSIPASLQPPPADWEWLVIREDAAVDVAWTPTFREIRDLQIQRNEMLAVPLVFDFQCLRAAGWEAWIDSELVDREFCDRLEQAGVLRSILISRYVLRYQGVTAVDPAELELSPEELRIEAALADYIGRKNIALGTQAARFTPWMDHFNRVEDVSIRRAAFVAYWLSKCIFGEHPAYSTKPLYFPLTVKIAAGARFPLTPLLLGQFYTQLDLLHVEELVGASCHIVASAFNSSIVHTFLWEHTLEYITKGRKPYEAWNKFALMPEDVAAHVGDFQGDVPAVFRWVGSKFYDHSLIPSLDSESKVCWRLYGVTHRGFSYESMKSGFCNVEAQDYTLIAGDVRSLTYLSATNADWLPVLSSGKLQFTAYSAHRVRRQFGFDQEVPTVMGIAAVPNGNGVGVYTAGMVNYWRELMSAMVEFRNSGRGDISHLLQSYTSSLPHPRLFVATNTMTTYTNRQRLGYAVWYHKESQWMIYGNHHPPLWLRDHPHIPAPRKVASSKGRRTASIGTSATKGKQSSKSKKREAPSKDSLAQALKKKKTSATRGSKEVLVLKTAVQNPSPAGESTAQESKQRADTLSRIPIVIPDDLNSSSSFSSDRSDPSGAATEGIRGKDVEVDAAEAVSDAENVAAEVSSADKSTASSTSSGEEDVVARTSTEEDEVSMDELKAAEAAFDSASTVSASNPRSAGGTVEEHATVGVVTSAEKVVETTPITITSSGGTPQGNPSESGSHVDPSVFDSSPSTRHYVRRARRGSMVSTDSERTISSTIRVPTPPSPLHESGGAAPTPKVVTAVVPTIITVQERGTVPAVAEEIPGDKEDPAVDVSMEDIGDTHDSYDAVLARTEDHMAGTQAADMEVTAPVTADTSPTKIAGSGNEAVAEEERRHQTAAVESAIRVPVMLSISGIFDDAKDDFEEFRVPRGGIRFLKALWEKYGSCSSYFRLGVHVGSSMLTLLYCVLAHMEHTRLEDITEVHILEWKAVVQEITREGFKFGFILDYLRRLAHDMFSKRILAELRVVEARAAALRDALNMVAPNPWDLASARGVSAESQAESAFYGLLA</sequence>